<dbReference type="Proteomes" id="UP000249218">
    <property type="component" value="Unassembled WGS sequence"/>
</dbReference>
<evidence type="ECO:0000313" key="2">
    <source>
        <dbReference type="EMBL" id="PZC72810.1"/>
    </source>
</evidence>
<feature type="region of interest" description="Disordered" evidence="1">
    <location>
        <begin position="61"/>
        <end position="101"/>
    </location>
</feature>
<feature type="compositionally biased region" description="Basic and acidic residues" evidence="1">
    <location>
        <begin position="61"/>
        <end position="71"/>
    </location>
</feature>
<dbReference type="EMBL" id="KZ150153">
    <property type="protein sequence ID" value="PZC72810.1"/>
    <property type="molecule type" value="Genomic_DNA"/>
</dbReference>
<dbReference type="AlphaFoldDB" id="A0A2W1BJA4"/>
<feature type="compositionally biased region" description="Basic and acidic residues" evidence="1">
    <location>
        <begin position="80"/>
        <end position="101"/>
    </location>
</feature>
<evidence type="ECO:0000256" key="1">
    <source>
        <dbReference type="SAM" id="MobiDB-lite"/>
    </source>
</evidence>
<accession>A0A2W1BJA4</accession>
<dbReference type="OrthoDB" id="7443721at2759"/>
<evidence type="ECO:0000313" key="3">
    <source>
        <dbReference type="Proteomes" id="UP000249218"/>
    </source>
</evidence>
<gene>
    <name evidence="2" type="primary">HaOG210555</name>
    <name evidence="2" type="ORF">B5X24_HaOG210555</name>
</gene>
<organism evidence="2 3">
    <name type="scientific">Helicoverpa armigera</name>
    <name type="common">Cotton bollworm</name>
    <name type="synonym">Heliothis armigera</name>
    <dbReference type="NCBI Taxonomy" id="29058"/>
    <lineage>
        <taxon>Eukaryota</taxon>
        <taxon>Metazoa</taxon>
        <taxon>Ecdysozoa</taxon>
        <taxon>Arthropoda</taxon>
        <taxon>Hexapoda</taxon>
        <taxon>Insecta</taxon>
        <taxon>Pterygota</taxon>
        <taxon>Neoptera</taxon>
        <taxon>Endopterygota</taxon>
        <taxon>Lepidoptera</taxon>
        <taxon>Glossata</taxon>
        <taxon>Ditrysia</taxon>
        <taxon>Noctuoidea</taxon>
        <taxon>Noctuidae</taxon>
        <taxon>Heliothinae</taxon>
        <taxon>Helicoverpa</taxon>
    </lineage>
</organism>
<name>A0A2W1BJA4_HELAM</name>
<sequence length="101" mass="11931">MNSYDKYLGLPLEQFERMSRNYELFQETCNDLTKEPVRVYSPLTKKSMDELYLNREVSKDLQKKKEEDMKKAAQAAQEASEAKEEKEGSEEKQEDKPETEK</sequence>
<proteinExistence type="predicted"/>
<protein>
    <submittedName>
        <fullName evidence="2">Uncharacterized protein</fullName>
    </submittedName>
</protein>
<reference evidence="2 3" key="1">
    <citation type="journal article" date="2017" name="BMC Biol.">
        <title>Genomic innovations, transcriptional plasticity and gene loss underlying the evolution and divergence of two highly polyphagous and invasive Helicoverpa pest species.</title>
        <authorList>
            <person name="Pearce S.L."/>
            <person name="Clarke D.F."/>
            <person name="East P.D."/>
            <person name="Elfekih S."/>
            <person name="Gordon K.H."/>
            <person name="Jermiin L.S."/>
            <person name="McGaughran A."/>
            <person name="Oakeshott J.G."/>
            <person name="Papanikolaou A."/>
            <person name="Perera O.P."/>
            <person name="Rane R.V."/>
            <person name="Richards S."/>
            <person name="Tay W.T."/>
            <person name="Walsh T.K."/>
            <person name="Anderson A."/>
            <person name="Anderson C.J."/>
            <person name="Asgari S."/>
            <person name="Board P.G."/>
            <person name="Bretschneider A."/>
            <person name="Campbell P.M."/>
            <person name="Chertemps T."/>
            <person name="Christeller J.T."/>
            <person name="Coppin C.W."/>
            <person name="Downes S.J."/>
            <person name="Duan G."/>
            <person name="Farnsworth C.A."/>
            <person name="Good R.T."/>
            <person name="Han L.B."/>
            <person name="Han Y.C."/>
            <person name="Hatje K."/>
            <person name="Horne I."/>
            <person name="Huang Y.P."/>
            <person name="Hughes D.S."/>
            <person name="Jacquin-Joly E."/>
            <person name="James W."/>
            <person name="Jhangiani S."/>
            <person name="Kollmar M."/>
            <person name="Kuwar S.S."/>
            <person name="Li S."/>
            <person name="Liu N.Y."/>
            <person name="Maibeche M.T."/>
            <person name="Miller J.R."/>
            <person name="Montagne N."/>
            <person name="Perry T."/>
            <person name="Qu J."/>
            <person name="Song S.V."/>
            <person name="Sutton G.G."/>
            <person name="Vogel H."/>
            <person name="Walenz B.P."/>
            <person name="Xu W."/>
            <person name="Zhang H.J."/>
            <person name="Zou Z."/>
            <person name="Batterham P."/>
            <person name="Edwards O.R."/>
            <person name="Feyereisen R."/>
            <person name="Gibbs R.A."/>
            <person name="Heckel D.G."/>
            <person name="McGrath A."/>
            <person name="Robin C."/>
            <person name="Scherer S.E."/>
            <person name="Worley K.C."/>
            <person name="Wu Y.D."/>
        </authorList>
    </citation>
    <scope>NUCLEOTIDE SEQUENCE [LARGE SCALE GENOMIC DNA]</scope>
    <source>
        <strain evidence="2">Harm_GR_Male_#8</strain>
        <tissue evidence="2">Whole organism</tissue>
    </source>
</reference>
<keyword evidence="3" id="KW-1185">Reference proteome</keyword>